<protein>
    <recommendedName>
        <fullName evidence="5">SLATT domain-containing protein</fullName>
    </recommendedName>
</protein>
<organism evidence="3 4">
    <name type="scientific">Halodurantibacterium flavum</name>
    <dbReference type="NCBI Taxonomy" id="1382802"/>
    <lineage>
        <taxon>Bacteria</taxon>
        <taxon>Pseudomonadati</taxon>
        <taxon>Pseudomonadota</taxon>
        <taxon>Alphaproteobacteria</taxon>
        <taxon>Rhodobacterales</taxon>
        <taxon>Paracoccaceae</taxon>
        <taxon>Halodurantibacterium</taxon>
    </lineage>
</organism>
<keyword evidence="2" id="KW-1133">Transmembrane helix</keyword>
<dbReference type="RefSeq" id="WP_390264348.1">
    <property type="nucleotide sequence ID" value="NZ_JBHUGH010000013.1"/>
</dbReference>
<evidence type="ECO:0000256" key="1">
    <source>
        <dbReference type="SAM" id="MobiDB-lite"/>
    </source>
</evidence>
<evidence type="ECO:0000313" key="4">
    <source>
        <dbReference type="Proteomes" id="UP001597353"/>
    </source>
</evidence>
<feature type="compositionally biased region" description="Low complexity" evidence="1">
    <location>
        <begin position="15"/>
        <end position="30"/>
    </location>
</feature>
<keyword evidence="4" id="KW-1185">Reference proteome</keyword>
<feature type="region of interest" description="Disordered" evidence="1">
    <location>
        <begin position="1"/>
        <end position="31"/>
    </location>
</feature>
<feature type="transmembrane region" description="Helical" evidence="2">
    <location>
        <begin position="57"/>
        <end position="77"/>
    </location>
</feature>
<comment type="caution">
    <text evidence="3">The sequence shown here is derived from an EMBL/GenBank/DDBJ whole genome shotgun (WGS) entry which is preliminary data.</text>
</comment>
<keyword evidence="2" id="KW-0812">Transmembrane</keyword>
<evidence type="ECO:0000256" key="2">
    <source>
        <dbReference type="SAM" id="Phobius"/>
    </source>
</evidence>
<gene>
    <name evidence="3" type="ORF">ACFSGJ_16560</name>
</gene>
<proteinExistence type="predicted"/>
<name>A0ABW4S8P3_9RHOB</name>
<keyword evidence="2" id="KW-0472">Membrane</keyword>
<evidence type="ECO:0008006" key="5">
    <source>
        <dbReference type="Google" id="ProtNLM"/>
    </source>
</evidence>
<accession>A0ABW4S8P3</accession>
<dbReference type="Proteomes" id="UP001597353">
    <property type="component" value="Unassembled WGS sequence"/>
</dbReference>
<sequence length="196" mass="20749">MCKDADTVEPAAVEPGPKAAGADGGTTADPSTSIGGAEFDLLRSALYHDMRASWFGALHRASLFVTILLGSGTVAVMGADQPFFAILTGFAVAVVSAASLVWDFSGRARDHMELKRRFYTLLSQLEAGTSGRDIGPQMTLIYADEPAIFYGVNAIAHNAAVSSLYGDGGRRLAVPRVRGLLRHMLPSSAANFPYKI</sequence>
<dbReference type="EMBL" id="JBHUGH010000013">
    <property type="protein sequence ID" value="MFD1913828.1"/>
    <property type="molecule type" value="Genomic_DNA"/>
</dbReference>
<evidence type="ECO:0000313" key="3">
    <source>
        <dbReference type="EMBL" id="MFD1913828.1"/>
    </source>
</evidence>
<reference evidence="4" key="1">
    <citation type="journal article" date="2019" name="Int. J. Syst. Evol. Microbiol.">
        <title>The Global Catalogue of Microorganisms (GCM) 10K type strain sequencing project: providing services to taxonomists for standard genome sequencing and annotation.</title>
        <authorList>
            <consortium name="The Broad Institute Genomics Platform"/>
            <consortium name="The Broad Institute Genome Sequencing Center for Infectious Disease"/>
            <person name="Wu L."/>
            <person name="Ma J."/>
        </authorList>
    </citation>
    <scope>NUCLEOTIDE SEQUENCE [LARGE SCALE GENOMIC DNA]</scope>
    <source>
        <strain evidence="4">CGMCC 4.7242</strain>
    </source>
</reference>
<feature type="transmembrane region" description="Helical" evidence="2">
    <location>
        <begin position="83"/>
        <end position="102"/>
    </location>
</feature>